<reference evidence="2 3" key="1">
    <citation type="submission" date="2019-12" db="EMBL/GenBank/DDBJ databases">
        <title>Sporaefaciens musculi gen. nov., sp. nov., a novel bacterium isolated from the caecum of an obese mouse.</title>
        <authorList>
            <person name="Rasmussen T.S."/>
            <person name="Streidl T."/>
            <person name="Hitch T.C.A."/>
            <person name="Wortmann E."/>
            <person name="Deptula P."/>
            <person name="Hansen M."/>
            <person name="Nielsen D.S."/>
            <person name="Clavel T."/>
            <person name="Vogensen F.K."/>
        </authorList>
    </citation>
    <scope>NUCLEOTIDE SEQUENCE [LARGE SCALE GENOMIC DNA]</scope>
    <source>
        <strain evidence="2 3">WCA-9-b2</strain>
    </source>
</reference>
<dbReference type="Pfam" id="PF13155">
    <property type="entry name" value="Toprim_2"/>
    <property type="match status" value="1"/>
</dbReference>
<gene>
    <name evidence="2" type="ORF">GN277_22110</name>
</gene>
<comment type="caution">
    <text evidence="2">The sequence shown here is derived from an EMBL/GenBank/DDBJ whole genome shotgun (WGS) entry which is preliminary data.</text>
</comment>
<proteinExistence type="predicted"/>
<dbReference type="Pfam" id="PF13154">
    <property type="entry name" value="DUF3991"/>
    <property type="match status" value="1"/>
</dbReference>
<dbReference type="Gene3D" id="3.40.1360.10">
    <property type="match status" value="1"/>
</dbReference>
<evidence type="ECO:0000259" key="1">
    <source>
        <dbReference type="Pfam" id="PF13154"/>
    </source>
</evidence>
<evidence type="ECO:0000313" key="2">
    <source>
        <dbReference type="EMBL" id="MXP77945.1"/>
    </source>
</evidence>
<keyword evidence="3" id="KW-1185">Reference proteome</keyword>
<evidence type="ECO:0000313" key="3">
    <source>
        <dbReference type="Proteomes" id="UP000460412"/>
    </source>
</evidence>
<dbReference type="SUPFAM" id="SSF57783">
    <property type="entry name" value="Zinc beta-ribbon"/>
    <property type="match status" value="1"/>
</dbReference>
<name>A0A7X3MKG9_9FIRM</name>
<dbReference type="Proteomes" id="UP000460412">
    <property type="component" value="Unassembled WGS sequence"/>
</dbReference>
<dbReference type="EMBL" id="WUQX01000001">
    <property type="protein sequence ID" value="MXP77945.1"/>
    <property type="molecule type" value="Genomic_DNA"/>
</dbReference>
<dbReference type="InterPro" id="IPR025054">
    <property type="entry name" value="DUF3991"/>
</dbReference>
<dbReference type="RefSeq" id="WP_159753811.1">
    <property type="nucleotide sequence ID" value="NZ_WUQX01000001.1"/>
</dbReference>
<protein>
    <submittedName>
        <fullName evidence="2">DUF3991 domain-containing protein</fullName>
    </submittedName>
</protein>
<organism evidence="2 3">
    <name type="scientific">Sporofaciens musculi</name>
    <dbReference type="NCBI Taxonomy" id="2681861"/>
    <lineage>
        <taxon>Bacteria</taxon>
        <taxon>Bacillati</taxon>
        <taxon>Bacillota</taxon>
        <taxon>Clostridia</taxon>
        <taxon>Lachnospirales</taxon>
        <taxon>Lachnospiraceae</taxon>
        <taxon>Sporofaciens</taxon>
    </lineage>
</organism>
<feature type="domain" description="DUF3991" evidence="1">
    <location>
        <begin position="128"/>
        <end position="197"/>
    </location>
</feature>
<dbReference type="AlphaFoldDB" id="A0A7X3MKG9"/>
<sequence>MRSNRPYVQIDPDVLERARQIDLLSYLRTYEPSNLIKVKGTTNVYCTAEHDSLKISNGKWYWWSRGFGGYSALDYLIKVKECGFVEAVEILTGQALADWKPPPPAPKKDEPKVLLLPQKNANADRVTEYLFGRGIDYSLIQECIAEGIIFEGRKYHNAVFVGKDAGGTPKYAALRSTIGSSFKGDASGSDKRYSFRLLAKEPSDTVHLFEAAIDLLSYATYLKCEGKDYKAENLLSLSGVYQPKKEIKDSKIPIALSTFLEETPHIKTIVLHLDNDKVGRLCTAALTELLKKDYKIVDAPPPAGKDVNDFLMSYLGIAKQKSCRERGDVR</sequence>
<accession>A0A7X3MKG9</accession>